<dbReference type="GO" id="GO:0005737">
    <property type="term" value="C:cytoplasm"/>
    <property type="evidence" value="ECO:0007669"/>
    <property type="project" value="TreeGrafter"/>
</dbReference>
<comment type="similarity">
    <text evidence="4">Belongs to the queuine tRNA-ribosyltransferase family.</text>
</comment>
<feature type="binding site" evidence="4">
    <location>
        <position position="255"/>
    </location>
    <ligand>
        <name>substrate</name>
    </ligand>
</feature>
<evidence type="ECO:0000259" key="5">
    <source>
        <dbReference type="Pfam" id="PF01702"/>
    </source>
</evidence>
<dbReference type="GO" id="GO:0008479">
    <property type="term" value="F:tRNA-guanosine(34) queuine transglycosylase activity"/>
    <property type="evidence" value="ECO:0007669"/>
    <property type="project" value="UniProtKB-UniRule"/>
</dbReference>
<comment type="function">
    <text evidence="4">Catalyzes the base-exchange of a guanine (G) residue with the queuine precursor 7-aminomethyl-7-deazaguanine (PreQ1) at position 34 (anticodon wobble position) in tRNAs with GU(N) anticodons (tRNA-Asp, -Asn, -His and -Tyr). Catalysis occurs through a double-displacement mechanism. The nucleophile active site attacks the C1' of nucleotide 34 to detach the guanine base from the RNA, forming a covalent enzyme-RNA intermediate. The proton acceptor active site deprotonates the incoming PreQ1, allowing a nucleophilic attack on the C1' of the ribose to form the product. After dissociation, two additional enzymatic reactions on the tRNA convert PreQ1 to queuine (Q), resulting in the hypermodified nucleoside queuosine (7-(((4,5-cis-dihydroxy-2-cyclopenten-1-yl)amino)methyl)-7-deazaguanosine).</text>
</comment>
<name>A0A2W5FN80_9BACT</name>
<proteinExistence type="inferred from homology"/>
<feature type="region of interest" description="RNA binding; important for wobble base 34 recognition" evidence="4">
    <location>
        <begin position="309"/>
        <end position="313"/>
    </location>
</feature>
<feature type="region of interest" description="RNA binding" evidence="4">
    <location>
        <begin position="285"/>
        <end position="291"/>
    </location>
</feature>
<reference evidence="6 7" key="1">
    <citation type="submission" date="2017-08" db="EMBL/GenBank/DDBJ databases">
        <title>Infants hospitalized years apart are colonized by the same room-sourced microbial strains.</title>
        <authorList>
            <person name="Brooks B."/>
            <person name="Olm M.R."/>
            <person name="Firek B.A."/>
            <person name="Baker R."/>
            <person name="Thomas B.C."/>
            <person name="Morowitz M.J."/>
            <person name="Banfield J.F."/>
        </authorList>
    </citation>
    <scope>NUCLEOTIDE SEQUENCE [LARGE SCALE GENOMIC DNA]</scope>
    <source>
        <strain evidence="6">S2_006_000_R2_64</strain>
    </source>
</reference>
<comment type="caution">
    <text evidence="6">The sequence shown here is derived from an EMBL/GenBank/DDBJ whole genome shotgun (WGS) entry which is preliminary data.</text>
</comment>
<dbReference type="InterPro" id="IPR036511">
    <property type="entry name" value="TGT-like_sf"/>
</dbReference>
<dbReference type="EMBL" id="QFOT01000079">
    <property type="protein sequence ID" value="PZP55257.1"/>
    <property type="molecule type" value="Genomic_DNA"/>
</dbReference>
<dbReference type="InterPro" id="IPR002616">
    <property type="entry name" value="tRNA_ribo_trans-like"/>
</dbReference>
<comment type="catalytic activity">
    <reaction evidence="4">
        <text>7-aminomethyl-7-carbaguanine + guanosine(34) in tRNA = 7-aminomethyl-7-carbaguanosine(34) in tRNA + guanine</text>
        <dbReference type="Rhea" id="RHEA:24104"/>
        <dbReference type="Rhea" id="RHEA-COMP:10341"/>
        <dbReference type="Rhea" id="RHEA-COMP:10342"/>
        <dbReference type="ChEBI" id="CHEBI:16235"/>
        <dbReference type="ChEBI" id="CHEBI:58703"/>
        <dbReference type="ChEBI" id="CHEBI:74269"/>
        <dbReference type="ChEBI" id="CHEBI:82833"/>
        <dbReference type="EC" id="2.4.2.29"/>
    </reaction>
</comment>
<comment type="subunit">
    <text evidence="4">Homodimer. Within each dimer, one monomer is responsible for RNA recognition and catalysis, while the other monomer binds to the replacement base PreQ1.</text>
</comment>
<evidence type="ECO:0000256" key="4">
    <source>
        <dbReference type="HAMAP-Rule" id="MF_00168"/>
    </source>
</evidence>
<keyword evidence="3 4" id="KW-0819">tRNA processing</keyword>
<dbReference type="SUPFAM" id="SSF51713">
    <property type="entry name" value="tRNA-guanine transglycosylase"/>
    <property type="match status" value="1"/>
</dbReference>
<dbReference type="AlphaFoldDB" id="A0A2W5FN80"/>
<evidence type="ECO:0000313" key="6">
    <source>
        <dbReference type="EMBL" id="PZP55257.1"/>
    </source>
</evidence>
<keyword evidence="4" id="KW-0671">Queuosine biosynthesis</keyword>
<feature type="binding site" evidence="4">
    <location>
        <position position="183"/>
    </location>
    <ligand>
        <name>substrate</name>
    </ligand>
</feature>
<dbReference type="InterPro" id="IPR004803">
    <property type="entry name" value="TGT"/>
</dbReference>
<feature type="active site" description="Proton acceptor" evidence="4">
    <location>
        <position position="106"/>
    </location>
</feature>
<dbReference type="HAMAP" id="MF_00168">
    <property type="entry name" value="Q_tRNA_Tgt"/>
    <property type="match status" value="1"/>
</dbReference>
<accession>A0A2W5FN80</accession>
<feature type="domain" description="tRNA-guanine(15) transglycosylase-like" evidence="5">
    <location>
        <begin position="28"/>
        <end position="405"/>
    </location>
</feature>
<dbReference type="InterPro" id="IPR050076">
    <property type="entry name" value="ArchSynthase1/Queuine_TRR"/>
</dbReference>
<comment type="caution">
    <text evidence="4">Lacks conserved residue(s) required for the propagation of feature annotation.</text>
</comment>
<evidence type="ECO:0000256" key="1">
    <source>
        <dbReference type="ARBA" id="ARBA00022676"/>
    </source>
</evidence>
<dbReference type="PANTHER" id="PTHR46499">
    <property type="entry name" value="QUEUINE TRNA-RIBOSYLTRANSFERASE"/>
    <property type="match status" value="1"/>
</dbReference>
<dbReference type="EC" id="2.4.2.29" evidence="4"/>
<keyword evidence="2 4" id="KW-0808">Transferase</keyword>
<comment type="pathway">
    <text evidence="4">tRNA modification; tRNA-queuosine biosynthesis.</text>
</comment>
<dbReference type="NCBIfam" id="TIGR00449">
    <property type="entry name" value="tgt_general"/>
    <property type="match status" value="1"/>
</dbReference>
<evidence type="ECO:0000313" key="7">
    <source>
        <dbReference type="Proteomes" id="UP000249739"/>
    </source>
</evidence>
<dbReference type="UniPathway" id="UPA00392"/>
<feature type="binding site" evidence="4">
    <location>
        <position position="228"/>
    </location>
    <ligand>
        <name>substrate</name>
    </ligand>
</feature>
<keyword evidence="1 4" id="KW-0328">Glycosyltransferase</keyword>
<organism evidence="6 7">
    <name type="scientific">Micavibrio aeruginosavorus</name>
    <dbReference type="NCBI Taxonomy" id="349221"/>
    <lineage>
        <taxon>Bacteria</taxon>
        <taxon>Pseudomonadati</taxon>
        <taxon>Bdellovibrionota</taxon>
        <taxon>Bdellovibrionia</taxon>
        <taxon>Bdellovibrionales</taxon>
        <taxon>Pseudobdellovibrionaceae</taxon>
        <taxon>Micavibrio</taxon>
    </lineage>
</organism>
<dbReference type="Gene3D" id="3.20.20.105">
    <property type="entry name" value="Queuine tRNA-ribosyltransferase-like"/>
    <property type="match status" value="1"/>
</dbReference>
<dbReference type="NCBIfam" id="TIGR00430">
    <property type="entry name" value="Q_tRNA_tgt"/>
    <property type="match status" value="1"/>
</dbReference>
<evidence type="ECO:0000256" key="2">
    <source>
        <dbReference type="ARBA" id="ARBA00022679"/>
    </source>
</evidence>
<sequence>MENKLSAVPNIEYPNMSFEVLKKDPTSAARLGRLTTPHGTIETPNFIFVGTKATVKSLSPMQLKEAGADMVLSNTYHLLVQPGPDLVQKMGGLSKFMGWNGPTLTDSGGYQIFSLGTGSGGSSSGGEIKGRKVSNQNQSLIRIDEEHGAIFRSYRGGDILNLNPETSMDIQRKIGADFVVQMDECTPYHAEREYTEKSMHMSHRWGDRSLRAFEKSHDGTQGVYGVVQGGVYRDLREESAAYVSSRPFFGTAVGGCLGGTKVHFYEIVNWLVGRLPENRPVHLLGIGKIEDIFECVKMGMDTFDCVTPTREARHGRVSMKGHPKGFINILNKRYRDDDSPLDETVGLASSAYYTKAYVHHLMKAEEMLAFQIISQHNVATIAKLMREIREAIKTDTLDQLRKEWLPE</sequence>
<protein>
    <recommendedName>
        <fullName evidence="4">Queuine tRNA-ribosyltransferase</fullName>
        <ecNumber evidence="4">2.4.2.29</ecNumber>
    </recommendedName>
    <alternativeName>
        <fullName evidence="4">Guanine insertion enzyme</fullName>
    </alternativeName>
    <alternativeName>
        <fullName evidence="4">tRNA-guanine transglycosylase</fullName>
    </alternativeName>
</protein>
<dbReference type="Proteomes" id="UP000249739">
    <property type="component" value="Unassembled WGS sequence"/>
</dbReference>
<gene>
    <name evidence="4" type="primary">tgt</name>
    <name evidence="6" type="ORF">DI586_07475</name>
</gene>
<dbReference type="Pfam" id="PF01702">
    <property type="entry name" value="TGT"/>
    <property type="match status" value="1"/>
</dbReference>
<dbReference type="GO" id="GO:0008616">
    <property type="term" value="P:tRNA queuosine(34) biosynthetic process"/>
    <property type="evidence" value="ECO:0007669"/>
    <property type="project" value="UniProtKB-UniRule"/>
</dbReference>
<feature type="binding site" evidence="4">
    <location>
        <begin position="106"/>
        <end position="110"/>
    </location>
    <ligand>
        <name>substrate</name>
    </ligand>
</feature>
<dbReference type="PANTHER" id="PTHR46499:SF1">
    <property type="entry name" value="QUEUINE TRNA-RIBOSYLTRANSFERASE"/>
    <property type="match status" value="1"/>
</dbReference>
<feature type="active site" description="Nucleophile" evidence="4">
    <location>
        <position position="304"/>
    </location>
</feature>
<evidence type="ECO:0000256" key="3">
    <source>
        <dbReference type="ARBA" id="ARBA00022694"/>
    </source>
</evidence>